<evidence type="ECO:0000256" key="1">
    <source>
        <dbReference type="PROSITE-ProRule" id="PRU00267"/>
    </source>
</evidence>
<keyword evidence="4" id="KW-1185">Reference proteome</keyword>
<dbReference type="InterPro" id="IPR036910">
    <property type="entry name" value="HMG_box_dom_sf"/>
</dbReference>
<dbReference type="GO" id="GO:0005634">
    <property type="term" value="C:nucleus"/>
    <property type="evidence" value="ECO:0007669"/>
    <property type="project" value="UniProtKB-UniRule"/>
</dbReference>
<feature type="DNA-binding region" description="HMG box" evidence="1">
    <location>
        <begin position="61"/>
        <end position="114"/>
    </location>
</feature>
<dbReference type="Gene3D" id="1.10.30.10">
    <property type="entry name" value="High mobility group box domain"/>
    <property type="match status" value="1"/>
</dbReference>
<evidence type="ECO:0000313" key="3">
    <source>
        <dbReference type="EMBL" id="CAG8548685.1"/>
    </source>
</evidence>
<feature type="domain" description="HMG box" evidence="2">
    <location>
        <begin position="61"/>
        <end position="114"/>
    </location>
</feature>
<organism evidence="3 4">
    <name type="scientific">Ambispora gerdemannii</name>
    <dbReference type="NCBI Taxonomy" id="144530"/>
    <lineage>
        <taxon>Eukaryota</taxon>
        <taxon>Fungi</taxon>
        <taxon>Fungi incertae sedis</taxon>
        <taxon>Mucoromycota</taxon>
        <taxon>Glomeromycotina</taxon>
        <taxon>Glomeromycetes</taxon>
        <taxon>Archaeosporales</taxon>
        <taxon>Ambisporaceae</taxon>
        <taxon>Ambispora</taxon>
    </lineage>
</organism>
<dbReference type="EMBL" id="CAJVPL010001038">
    <property type="protein sequence ID" value="CAG8548685.1"/>
    <property type="molecule type" value="Genomic_DNA"/>
</dbReference>
<evidence type="ECO:0000259" key="2">
    <source>
        <dbReference type="PROSITE" id="PS50118"/>
    </source>
</evidence>
<dbReference type="SMART" id="SM00398">
    <property type="entry name" value="HMG"/>
    <property type="match status" value="1"/>
</dbReference>
<dbReference type="GO" id="GO:0003677">
    <property type="term" value="F:DNA binding"/>
    <property type="evidence" value="ECO:0007669"/>
    <property type="project" value="UniProtKB-UniRule"/>
</dbReference>
<name>A0A9N9AZZ6_9GLOM</name>
<dbReference type="Proteomes" id="UP000789831">
    <property type="component" value="Unassembled WGS sequence"/>
</dbReference>
<reference evidence="3" key="1">
    <citation type="submission" date="2021-06" db="EMBL/GenBank/DDBJ databases">
        <authorList>
            <person name="Kallberg Y."/>
            <person name="Tangrot J."/>
            <person name="Rosling A."/>
        </authorList>
    </citation>
    <scope>NUCLEOTIDE SEQUENCE</scope>
    <source>
        <strain evidence="3">MT106</strain>
    </source>
</reference>
<dbReference type="PROSITE" id="PS50118">
    <property type="entry name" value="HMG_BOX_2"/>
    <property type="match status" value="1"/>
</dbReference>
<proteinExistence type="predicted"/>
<gene>
    <name evidence="3" type="ORF">AGERDE_LOCUS6552</name>
</gene>
<dbReference type="OrthoDB" id="6247875at2759"/>
<evidence type="ECO:0000313" key="4">
    <source>
        <dbReference type="Proteomes" id="UP000789831"/>
    </source>
</evidence>
<sequence>MPKHCQKKNCNPTLFPTDLNKRFDTNEESILQEIKVPSPYDKSLVKILKKFGQLDDNNALSKKPPNSFILYRKAFQHTLINNSIRLSASEISRMASKKWKTESDSIKQEYKRIAGEIHESLPKYVSLPPSQKEPKSKYKWRIYSGLIKRKKGLSSNKNCELDMVNSKQNSSMSNSSVIDSQDSIPCLLANENVKNSEISIINIFQESFPSTTTEIIRQDFISFPLLNEDTTTYNNDSQSFVNSQQLIQSQLNIDRTNRLLNYERSVPSLSINNPVELPLAIEEANKLEIHNIDIFQEFFPLTSEEIEYQEMMNFLLDDKNFMTIDSDKQFFVNPQQPHFINLDFYT</sequence>
<dbReference type="InterPro" id="IPR009071">
    <property type="entry name" value="HMG_box_dom"/>
</dbReference>
<keyword evidence="1" id="KW-0539">Nucleus</keyword>
<keyword evidence="1" id="KW-0238">DNA-binding</keyword>
<dbReference type="Pfam" id="PF00505">
    <property type="entry name" value="HMG_box"/>
    <property type="match status" value="1"/>
</dbReference>
<accession>A0A9N9AZZ6</accession>
<protein>
    <submittedName>
        <fullName evidence="3">3624_t:CDS:1</fullName>
    </submittedName>
</protein>
<comment type="caution">
    <text evidence="3">The sequence shown here is derived from an EMBL/GenBank/DDBJ whole genome shotgun (WGS) entry which is preliminary data.</text>
</comment>
<dbReference type="SUPFAM" id="SSF47095">
    <property type="entry name" value="HMG-box"/>
    <property type="match status" value="1"/>
</dbReference>
<dbReference type="AlphaFoldDB" id="A0A9N9AZZ6"/>